<evidence type="ECO:0000313" key="8">
    <source>
        <dbReference type="Proteomes" id="UP000323866"/>
    </source>
</evidence>
<protein>
    <submittedName>
        <fullName evidence="6">ABC transporter ATP-binding protein</fullName>
    </submittedName>
</protein>
<dbReference type="InterPro" id="IPR017871">
    <property type="entry name" value="ABC_transporter-like_CS"/>
</dbReference>
<evidence type="ECO:0000256" key="2">
    <source>
        <dbReference type="ARBA" id="ARBA00022448"/>
    </source>
</evidence>
<dbReference type="CDD" id="cd03257">
    <property type="entry name" value="ABC_NikE_OppD_transporters"/>
    <property type="match status" value="2"/>
</dbReference>
<dbReference type="Gene3D" id="3.40.50.300">
    <property type="entry name" value="P-loop containing nucleotide triphosphate hydrolases"/>
    <property type="match status" value="2"/>
</dbReference>
<dbReference type="EMBL" id="VKKZ01000021">
    <property type="protein sequence ID" value="KAA6433551.1"/>
    <property type="molecule type" value="Genomic_DNA"/>
</dbReference>
<dbReference type="AlphaFoldDB" id="A0A5M8QEM9"/>
<evidence type="ECO:0000313" key="6">
    <source>
        <dbReference type="EMBL" id="KAA6433551.1"/>
    </source>
</evidence>
<dbReference type="PROSITE" id="PS00211">
    <property type="entry name" value="ABC_TRANSPORTER_1"/>
    <property type="match status" value="2"/>
</dbReference>
<organism evidence="6 8">
    <name type="scientific">Rufibacter glacialis</name>
    <dbReference type="NCBI Taxonomy" id="1259555"/>
    <lineage>
        <taxon>Bacteria</taxon>
        <taxon>Pseudomonadati</taxon>
        <taxon>Bacteroidota</taxon>
        <taxon>Cytophagia</taxon>
        <taxon>Cytophagales</taxon>
        <taxon>Hymenobacteraceae</taxon>
        <taxon>Rufibacter</taxon>
    </lineage>
</organism>
<dbReference type="OrthoDB" id="1115710at2"/>
<dbReference type="InterPro" id="IPR027417">
    <property type="entry name" value="P-loop_NTPase"/>
</dbReference>
<dbReference type="EMBL" id="JBGOGF010000003">
    <property type="protein sequence ID" value="MFA1771209.1"/>
    <property type="molecule type" value="Genomic_DNA"/>
</dbReference>
<comment type="caution">
    <text evidence="6">The sequence shown here is derived from an EMBL/GenBank/DDBJ whole genome shotgun (WGS) entry which is preliminary data.</text>
</comment>
<evidence type="ECO:0000256" key="1">
    <source>
        <dbReference type="ARBA" id="ARBA00005417"/>
    </source>
</evidence>
<dbReference type="PANTHER" id="PTHR43776:SF7">
    <property type="entry name" value="D,D-DIPEPTIDE TRANSPORT ATP-BINDING PROTEIN DDPF-RELATED"/>
    <property type="match status" value="1"/>
</dbReference>
<dbReference type="GO" id="GO:0005524">
    <property type="term" value="F:ATP binding"/>
    <property type="evidence" value="ECO:0007669"/>
    <property type="project" value="UniProtKB-KW"/>
</dbReference>
<reference evidence="6 8" key="1">
    <citation type="submission" date="2019-07" db="EMBL/GenBank/DDBJ databases">
        <authorList>
            <person name="Qu J.-H."/>
        </authorList>
    </citation>
    <scope>NUCLEOTIDE SEQUENCE [LARGE SCALE GENOMIC DNA]</scope>
    <source>
        <strain evidence="6 8">MDT1-10-3</strain>
    </source>
</reference>
<dbReference type="Pfam" id="PF00005">
    <property type="entry name" value="ABC_tran"/>
    <property type="match status" value="2"/>
</dbReference>
<dbReference type="SMART" id="SM00382">
    <property type="entry name" value="AAA"/>
    <property type="match status" value="2"/>
</dbReference>
<dbReference type="InterPro" id="IPR050319">
    <property type="entry name" value="ABC_transp_ATP-bind"/>
</dbReference>
<dbReference type="RefSeq" id="WP_149099209.1">
    <property type="nucleotide sequence ID" value="NZ_BMMG01000004.1"/>
</dbReference>
<dbReference type="FunFam" id="3.40.50.300:FF:000016">
    <property type="entry name" value="Oligopeptide ABC transporter ATP-binding component"/>
    <property type="match status" value="2"/>
</dbReference>
<dbReference type="PANTHER" id="PTHR43776">
    <property type="entry name" value="TRANSPORT ATP-BINDING PROTEIN"/>
    <property type="match status" value="1"/>
</dbReference>
<dbReference type="GO" id="GO:0016887">
    <property type="term" value="F:ATP hydrolysis activity"/>
    <property type="evidence" value="ECO:0007669"/>
    <property type="project" value="InterPro"/>
</dbReference>
<proteinExistence type="inferred from homology"/>
<dbReference type="NCBIfam" id="NF007739">
    <property type="entry name" value="PRK10419.1"/>
    <property type="match status" value="2"/>
</dbReference>
<dbReference type="NCBIfam" id="NF008453">
    <property type="entry name" value="PRK11308.1"/>
    <property type="match status" value="2"/>
</dbReference>
<feature type="domain" description="ABC transporter" evidence="5">
    <location>
        <begin position="330"/>
        <end position="581"/>
    </location>
</feature>
<dbReference type="GO" id="GO:0015833">
    <property type="term" value="P:peptide transport"/>
    <property type="evidence" value="ECO:0007669"/>
    <property type="project" value="InterPro"/>
</dbReference>
<dbReference type="InterPro" id="IPR013563">
    <property type="entry name" value="Oligopep_ABC_C"/>
</dbReference>
<evidence type="ECO:0000313" key="9">
    <source>
        <dbReference type="Proteomes" id="UP001570846"/>
    </source>
</evidence>
<comment type="similarity">
    <text evidence="1">Belongs to the ABC transporter superfamily.</text>
</comment>
<dbReference type="SUPFAM" id="SSF52540">
    <property type="entry name" value="P-loop containing nucleoside triphosphate hydrolases"/>
    <property type="match status" value="2"/>
</dbReference>
<keyword evidence="9" id="KW-1185">Reference proteome</keyword>
<keyword evidence="4 6" id="KW-0067">ATP-binding</keyword>
<feature type="domain" description="ABC transporter" evidence="5">
    <location>
        <begin position="8"/>
        <end position="263"/>
    </location>
</feature>
<keyword evidence="2" id="KW-0813">Transport</keyword>
<reference evidence="7 9" key="3">
    <citation type="submission" date="2024-08" db="EMBL/GenBank/DDBJ databases">
        <authorList>
            <person name="Wei W."/>
        </authorList>
    </citation>
    <scope>NUCLEOTIDE SEQUENCE [LARGE SCALE GENOMIC DNA]</scope>
    <source>
        <strain evidence="7 9">XU2</strain>
    </source>
</reference>
<dbReference type="GO" id="GO:0055085">
    <property type="term" value="P:transmembrane transport"/>
    <property type="evidence" value="ECO:0007669"/>
    <property type="project" value="UniProtKB-ARBA"/>
</dbReference>
<dbReference type="Proteomes" id="UP001570846">
    <property type="component" value="Unassembled WGS sequence"/>
</dbReference>
<evidence type="ECO:0000259" key="5">
    <source>
        <dbReference type="PROSITE" id="PS50893"/>
    </source>
</evidence>
<sequence>MLLTTPLLQVDNLHLSFHAGQKEVQAVKEVSFKIRKGEAVAIVGESGSGKTVTALSLMRLLSARADHKAGKAFFSSEQLGLVDLYQLTEKQLQKVRGKEISMVYQDPMSSLNPIMSCGKQVAEALLIHLPISKKEAYSRTLAIFDLVKLPQPERMFRSYPHELSGGQKQRIMIAMAMACNPALLIADEPTTALDVTVQASLLQLFNELRVKKEMALLFISHDLSVVAQIADRILVMYQGSIVEEGTVTQIFSQPQHPYTKALLACRPTLQTQGTRLPTISDFLESSSSLMRSMQGLRTGEEGLFPVEKIKNGVADAPSLQVSTQADKPLLQVQDIHVEFMRNRMFVWQKKEVKQVLKGVSFEVFPGETLGIVGESGCGKTTLGRTLLRLIEPSSGLIVFNGEDWASLHPEELRKKRKNFQMIFQDPLSALNPYMKIGEAIMEPMQVHHVLQNQQERKERALLLLETVQLLPEHFHRYPHEFSGGQLQRISIARALALEPSCIICDEIVSSLDVSVQAQVLNLLNRLKRELNLTLLFITHDLSVAKFMSDRLLVMDQGLVVEQGNAQEIFSSPRHPYTQALLQAIPSGNLSDILRAQEKRKGYKASIDE</sequence>
<dbReference type="Pfam" id="PF08352">
    <property type="entry name" value="oligo_HPY"/>
    <property type="match status" value="2"/>
</dbReference>
<gene>
    <name evidence="7" type="ORF">ACD591_07890</name>
    <name evidence="6" type="ORF">FOE74_13915</name>
</gene>
<evidence type="ECO:0000313" key="7">
    <source>
        <dbReference type="EMBL" id="MFA1771209.1"/>
    </source>
</evidence>
<evidence type="ECO:0000256" key="3">
    <source>
        <dbReference type="ARBA" id="ARBA00022741"/>
    </source>
</evidence>
<accession>A0A5M8QEM9</accession>
<dbReference type="InterPro" id="IPR003439">
    <property type="entry name" value="ABC_transporter-like_ATP-bd"/>
</dbReference>
<dbReference type="InterPro" id="IPR003593">
    <property type="entry name" value="AAA+_ATPase"/>
</dbReference>
<keyword evidence="3" id="KW-0547">Nucleotide-binding</keyword>
<reference evidence="6 8" key="2">
    <citation type="submission" date="2019-09" db="EMBL/GenBank/DDBJ databases">
        <title>A bacterium isolated from glacier soil.</title>
        <authorList>
            <person name="Liu Q."/>
        </authorList>
    </citation>
    <scope>NUCLEOTIDE SEQUENCE [LARGE SCALE GENOMIC DNA]</scope>
    <source>
        <strain evidence="6 8">MDT1-10-3</strain>
    </source>
</reference>
<name>A0A5M8QEM9_9BACT</name>
<evidence type="ECO:0000256" key="4">
    <source>
        <dbReference type="ARBA" id="ARBA00022840"/>
    </source>
</evidence>
<dbReference type="PROSITE" id="PS50893">
    <property type="entry name" value="ABC_TRANSPORTER_2"/>
    <property type="match status" value="2"/>
</dbReference>
<dbReference type="Proteomes" id="UP000323866">
    <property type="component" value="Unassembled WGS sequence"/>
</dbReference>